<accession>A0AA37S7M1</accession>
<evidence type="ECO:0000313" key="2">
    <source>
        <dbReference type="EMBL" id="GLQ29524.1"/>
    </source>
</evidence>
<evidence type="ECO:0000313" key="3">
    <source>
        <dbReference type="Proteomes" id="UP001161389"/>
    </source>
</evidence>
<organism evidence="2 3">
    <name type="scientific">Litoribrevibacter albus</name>
    <dbReference type="NCBI Taxonomy" id="1473156"/>
    <lineage>
        <taxon>Bacteria</taxon>
        <taxon>Pseudomonadati</taxon>
        <taxon>Pseudomonadota</taxon>
        <taxon>Gammaproteobacteria</taxon>
        <taxon>Oceanospirillales</taxon>
        <taxon>Oceanospirillaceae</taxon>
        <taxon>Litoribrevibacter</taxon>
    </lineage>
</organism>
<dbReference type="EMBL" id="BSNM01000001">
    <property type="protein sequence ID" value="GLQ29524.1"/>
    <property type="molecule type" value="Genomic_DNA"/>
</dbReference>
<comment type="caution">
    <text evidence="2">The sequence shown here is derived from an EMBL/GenBank/DDBJ whole genome shotgun (WGS) entry which is preliminary data.</text>
</comment>
<dbReference type="Gene3D" id="3.40.1580.10">
    <property type="entry name" value="SMI1/KNR4-like"/>
    <property type="match status" value="1"/>
</dbReference>
<keyword evidence="3" id="KW-1185">Reference proteome</keyword>
<dbReference type="AlphaFoldDB" id="A0AA37S7M1"/>
<reference evidence="2" key="1">
    <citation type="journal article" date="2014" name="Int. J. Syst. Evol. Microbiol.">
        <title>Complete genome sequence of Corynebacterium casei LMG S-19264T (=DSM 44701T), isolated from a smear-ripened cheese.</title>
        <authorList>
            <consortium name="US DOE Joint Genome Institute (JGI-PGF)"/>
            <person name="Walter F."/>
            <person name="Albersmeier A."/>
            <person name="Kalinowski J."/>
            <person name="Ruckert C."/>
        </authorList>
    </citation>
    <scope>NUCLEOTIDE SEQUENCE</scope>
    <source>
        <strain evidence="2">NBRC 110071</strain>
    </source>
</reference>
<gene>
    <name evidence="2" type="ORF">GCM10007876_00020</name>
</gene>
<proteinExistence type="predicted"/>
<feature type="domain" description="Knr4/Smi1-like" evidence="1">
    <location>
        <begin position="37"/>
        <end position="171"/>
    </location>
</feature>
<dbReference type="Pfam" id="PF09346">
    <property type="entry name" value="SMI1_KNR4"/>
    <property type="match status" value="1"/>
</dbReference>
<dbReference type="SUPFAM" id="SSF160631">
    <property type="entry name" value="SMI1/KNR4-like"/>
    <property type="match status" value="1"/>
</dbReference>
<dbReference type="InterPro" id="IPR037883">
    <property type="entry name" value="Knr4/Smi1-like_sf"/>
</dbReference>
<sequence length="178" mass="21156">MNWNLFKERTQKLWLDKDIYSNVSGYQIQPGTTWNEGLSKEEIQSFESIVGFTFPNQYKEMLSTLNGFDRECIAVEYDDEENEEEFFDHRFYLMPDHWNKAQWLIDEISENKKYVFKALAEFPVSSIVGFIPIYGHRAMVVFEDSSLSPVISVWGSDIILYGKDLYTYLNKEFIEREY</sequence>
<dbReference type="SMART" id="SM00860">
    <property type="entry name" value="SMI1_KNR4"/>
    <property type="match status" value="1"/>
</dbReference>
<dbReference type="RefSeq" id="WP_284377288.1">
    <property type="nucleotide sequence ID" value="NZ_BSNM01000001.1"/>
</dbReference>
<reference evidence="2" key="2">
    <citation type="submission" date="2023-01" db="EMBL/GenBank/DDBJ databases">
        <title>Draft genome sequence of Litoribrevibacter albus strain NBRC 110071.</title>
        <authorList>
            <person name="Sun Q."/>
            <person name="Mori K."/>
        </authorList>
    </citation>
    <scope>NUCLEOTIDE SEQUENCE</scope>
    <source>
        <strain evidence="2">NBRC 110071</strain>
    </source>
</reference>
<protein>
    <recommendedName>
        <fullName evidence="1">Knr4/Smi1-like domain-containing protein</fullName>
    </recommendedName>
</protein>
<evidence type="ECO:0000259" key="1">
    <source>
        <dbReference type="SMART" id="SM00860"/>
    </source>
</evidence>
<name>A0AA37S7M1_9GAMM</name>
<dbReference type="InterPro" id="IPR018958">
    <property type="entry name" value="Knr4/Smi1-like_dom"/>
</dbReference>
<dbReference type="Proteomes" id="UP001161389">
    <property type="component" value="Unassembled WGS sequence"/>
</dbReference>